<proteinExistence type="predicted"/>
<protein>
    <submittedName>
        <fullName evidence="2">Uncharacterized protein</fullName>
    </submittedName>
</protein>
<organism evidence="2 3">
    <name type="scientific">Zymoseptoria tritici (strain CBS 115943 / IPO323)</name>
    <name type="common">Speckled leaf blotch fungus</name>
    <name type="synonym">Septoria tritici</name>
    <dbReference type="NCBI Taxonomy" id="336722"/>
    <lineage>
        <taxon>Eukaryota</taxon>
        <taxon>Fungi</taxon>
        <taxon>Dikarya</taxon>
        <taxon>Ascomycota</taxon>
        <taxon>Pezizomycotina</taxon>
        <taxon>Dothideomycetes</taxon>
        <taxon>Dothideomycetidae</taxon>
        <taxon>Mycosphaerellales</taxon>
        <taxon>Mycosphaerellaceae</taxon>
        <taxon>Zymoseptoria</taxon>
    </lineage>
</organism>
<gene>
    <name evidence="2" type="ORF">MYCGRDRAFT_106667</name>
</gene>
<dbReference type="EMBL" id="CM001214">
    <property type="protein sequence ID" value="EGP81967.1"/>
    <property type="molecule type" value="Genomic_DNA"/>
</dbReference>
<feature type="region of interest" description="Disordered" evidence="1">
    <location>
        <begin position="47"/>
        <end position="70"/>
    </location>
</feature>
<dbReference type="InParanoid" id="F9XRS6"/>
<evidence type="ECO:0000256" key="1">
    <source>
        <dbReference type="SAM" id="MobiDB-lite"/>
    </source>
</evidence>
<dbReference type="Proteomes" id="UP000008062">
    <property type="component" value="Chromosome 19"/>
</dbReference>
<sequence length="70" mass="7821">KSRCFRSDVLGNRFASSTFPISSTDPLCPPSPSTFRTRDPVTKQADGDVAAYSHRVTKQREGRAHSRRPE</sequence>
<reference evidence="2 3" key="1">
    <citation type="journal article" date="2011" name="PLoS Genet.">
        <title>Finished genome of the fungal wheat pathogen Mycosphaerella graminicola reveals dispensome structure, chromosome plasticity, and stealth pathogenesis.</title>
        <authorList>
            <person name="Goodwin S.B."/>
            <person name="Ben M'barek S."/>
            <person name="Dhillon B."/>
            <person name="Wittenberg A.H.J."/>
            <person name="Crane C.F."/>
            <person name="Hane J.K."/>
            <person name="Foster A.J."/>
            <person name="Van der Lee T.A.J."/>
            <person name="Grimwood J."/>
            <person name="Aerts A."/>
            <person name="Antoniw J."/>
            <person name="Bailey A."/>
            <person name="Bluhm B."/>
            <person name="Bowler J."/>
            <person name="Bristow J."/>
            <person name="van der Burgt A."/>
            <person name="Canto-Canche B."/>
            <person name="Churchill A.C.L."/>
            <person name="Conde-Ferraez L."/>
            <person name="Cools H.J."/>
            <person name="Coutinho P.M."/>
            <person name="Csukai M."/>
            <person name="Dehal P."/>
            <person name="De Wit P."/>
            <person name="Donzelli B."/>
            <person name="van de Geest H.C."/>
            <person name="van Ham R.C.H.J."/>
            <person name="Hammond-Kosack K.E."/>
            <person name="Henrissat B."/>
            <person name="Kilian A."/>
            <person name="Kobayashi A.K."/>
            <person name="Koopmann E."/>
            <person name="Kourmpetis Y."/>
            <person name="Kuzniar A."/>
            <person name="Lindquist E."/>
            <person name="Lombard V."/>
            <person name="Maliepaard C."/>
            <person name="Martins N."/>
            <person name="Mehrabi R."/>
            <person name="Nap J.P.H."/>
            <person name="Ponomarenko A."/>
            <person name="Rudd J.J."/>
            <person name="Salamov A."/>
            <person name="Schmutz J."/>
            <person name="Schouten H.J."/>
            <person name="Shapiro H."/>
            <person name="Stergiopoulos I."/>
            <person name="Torriani S.F.F."/>
            <person name="Tu H."/>
            <person name="de Vries R.P."/>
            <person name="Waalwijk C."/>
            <person name="Ware S.B."/>
            <person name="Wiebenga A."/>
            <person name="Zwiers L.-H."/>
            <person name="Oliver R.P."/>
            <person name="Grigoriev I.V."/>
            <person name="Kema G.H.J."/>
        </authorList>
    </citation>
    <scope>NUCLEOTIDE SEQUENCE [LARGE SCALE GENOMIC DNA]</scope>
    <source>
        <strain evidence="3">CBS 115943 / IPO323</strain>
    </source>
</reference>
<dbReference type="GeneID" id="13399228"/>
<dbReference type="RefSeq" id="XP_003846991.1">
    <property type="nucleotide sequence ID" value="XM_003846943.1"/>
</dbReference>
<accession>F9XRS6</accession>
<keyword evidence="3" id="KW-1185">Reference proteome</keyword>
<name>F9XRS6_ZYMTI</name>
<dbReference type="AlphaFoldDB" id="F9XRS6"/>
<feature type="non-terminal residue" evidence="2">
    <location>
        <position position="1"/>
    </location>
</feature>
<evidence type="ECO:0000313" key="3">
    <source>
        <dbReference type="Proteomes" id="UP000008062"/>
    </source>
</evidence>
<evidence type="ECO:0000313" key="2">
    <source>
        <dbReference type="EMBL" id="EGP81967.1"/>
    </source>
</evidence>
<feature type="compositionally biased region" description="Basic and acidic residues" evidence="1">
    <location>
        <begin position="58"/>
        <end position="70"/>
    </location>
</feature>
<dbReference type="KEGG" id="ztr:MYCGRDRAFT_106667"/>
<dbReference type="HOGENOM" id="CLU_2764981_0_0_1"/>